<keyword evidence="3" id="KW-1185">Reference proteome</keyword>
<sequence length="1123" mass="119861">MGTNEITGETVEISARDGVAFIEQASPLTRLHFFDGQFLRADAFALEQDYHRTRTRLANLAGGWGVVHGLGIAISGTQLVVGAGLAVTAAGNFVLASGEMQAAISDLLVTATPAPASGNASFGDCPEAAKVGVKETAALAIYEITVGPIEGQCGNEPVFGKLCESACVSDSRHPWWREGVVVRLRPISLQLPVSSAVPASLVHLRNRIAAGYFAAEPWLTASAVSAAGLASNLWCEPAGLYGRDEVVIGLLVREAGANRVLDAWSGRRERMDSQARGYWQGRMAMRPWNVFVAQILQFQCQLSGTFDAGSVVINPGDDCEQLRLLLDKTRKELEALQKKYRDSAEKIVQSFGDKPTRKGAQDAANEVKVAYSELYELSSQLSVAELGTGALPVQRMLINAGFMELPPAGYLPVAAGKVAIEEQLARIFGEGVVLHYHAVRADEIAHLLSEAQHLDRISLTRGIDNPAALEEVEIFVPDGQVIDLQAQAAGTWWQVDMRAAALTVFNFGNDDGQDQVVEQTSAPVSEANANFAAPSADLQDNTSGGATNSVNSLTTLTLSGMARTEARDKGSYALTLATSVDAQELADLEARRAQATRLDLGRLSVYLAGDVGNDPFDLGIGDAIEVKAELRLIIGSRGTASAIAGELTLLSRQPVGNYVELLVQIDMVASTTAYGGSEGPVTQTNRSSLRLTMLRKGDGDAGSFILDDQRHDPKSSPVFVDWDDTPRRATLSVSAATTAQQVVLQKLVRAMVNSNASLASGALLAAREQLLVMSALAGIPAASSALGASVMNALLAIAEATDDAAFLARARRRLFPTLDVLPAQQVRATHDWIMFRRARTHLCGPLCTPLTVAALEAFQVWHLRLDTLKDLDLLRAAVDKGDANTLARFKFQRVGILRFRDESTFAEESADRVLAMWRLAQPAPQVAFGRVWESAPATGQGWQNHFRLRNMLQQIASLTETPAAGQGALAAIPHPPPALADGALDGGMLVVTAVIGEARNALLIYGNWDAPNHYLTTEAPRSPLQFVDNQPQGMALANFIASLTANQPVLGVTLATTRAAPDGGAAVRLQAVVDALTAASRPAPTAARQVVEQINTHDRGQLIEIGLVPDDYDEVIFFELNAG</sequence>
<evidence type="ECO:0000256" key="1">
    <source>
        <dbReference type="SAM" id="Coils"/>
    </source>
</evidence>
<evidence type="ECO:0000313" key="3">
    <source>
        <dbReference type="Proteomes" id="UP000199169"/>
    </source>
</evidence>
<reference evidence="2 3" key="1">
    <citation type="submission" date="2016-06" db="EMBL/GenBank/DDBJ databases">
        <authorList>
            <person name="Kjaerup R.B."/>
            <person name="Dalgaard T.S."/>
            <person name="Juul-Madsen H.R."/>
        </authorList>
    </citation>
    <scope>NUCLEOTIDE SEQUENCE [LARGE SCALE GENOMIC DNA]</scope>
    <source>
        <strain evidence="2">3</strain>
    </source>
</reference>
<dbReference type="RefSeq" id="WP_186407725.1">
    <property type="nucleotide sequence ID" value="NZ_FLQX01000121.1"/>
</dbReference>
<feature type="coiled-coil region" evidence="1">
    <location>
        <begin position="319"/>
        <end position="346"/>
    </location>
</feature>
<dbReference type="STRING" id="1860102.ACCAA_440010"/>
<dbReference type="EMBL" id="FLQX01000121">
    <property type="protein sequence ID" value="SBT07486.1"/>
    <property type="molecule type" value="Genomic_DNA"/>
</dbReference>
<proteinExistence type="predicted"/>
<dbReference type="AlphaFoldDB" id="A0A1A8XS18"/>
<gene>
    <name evidence="2" type="ORF">ACCAA_440010</name>
</gene>
<name>A0A1A8XS18_9PROT</name>
<dbReference type="Proteomes" id="UP000199169">
    <property type="component" value="Unassembled WGS sequence"/>
</dbReference>
<evidence type="ECO:0000313" key="2">
    <source>
        <dbReference type="EMBL" id="SBT07486.1"/>
    </source>
</evidence>
<accession>A0A1A8XS18</accession>
<organism evidence="2 3">
    <name type="scientific">Candidatus Accumulibacter aalborgensis</name>
    <dbReference type="NCBI Taxonomy" id="1860102"/>
    <lineage>
        <taxon>Bacteria</taxon>
        <taxon>Pseudomonadati</taxon>
        <taxon>Pseudomonadota</taxon>
        <taxon>Betaproteobacteria</taxon>
        <taxon>Candidatus Accumulibacter</taxon>
    </lineage>
</organism>
<protein>
    <submittedName>
        <fullName evidence="2">Uncharacterized protein</fullName>
    </submittedName>
</protein>
<keyword evidence="1" id="KW-0175">Coiled coil</keyword>